<dbReference type="SUPFAM" id="SSF158682">
    <property type="entry name" value="TerB-like"/>
    <property type="match status" value="1"/>
</dbReference>
<dbReference type="Pfam" id="PF09986">
    <property type="entry name" value="DUF2225"/>
    <property type="match status" value="1"/>
</dbReference>
<dbReference type="AlphaFoldDB" id="A0A381RVB9"/>
<dbReference type="InterPro" id="IPR018708">
    <property type="entry name" value="DUF2225"/>
</dbReference>
<dbReference type="InterPro" id="IPR029024">
    <property type="entry name" value="TerB-like"/>
</dbReference>
<organism evidence="1">
    <name type="scientific">marine metagenome</name>
    <dbReference type="NCBI Taxonomy" id="408172"/>
    <lineage>
        <taxon>unclassified sequences</taxon>
        <taxon>metagenomes</taxon>
        <taxon>ecological metagenomes</taxon>
    </lineage>
</organism>
<evidence type="ECO:0008006" key="2">
    <source>
        <dbReference type="Google" id="ProtNLM"/>
    </source>
</evidence>
<accession>A0A381RVB9</accession>
<dbReference type="EMBL" id="UINC01002096">
    <property type="protein sequence ID" value="SUZ92863.1"/>
    <property type="molecule type" value="Genomic_DNA"/>
</dbReference>
<reference evidence="1" key="1">
    <citation type="submission" date="2018-05" db="EMBL/GenBank/DDBJ databases">
        <authorList>
            <person name="Lanie J.A."/>
            <person name="Ng W.-L."/>
            <person name="Kazmierczak K.M."/>
            <person name="Andrzejewski T.M."/>
            <person name="Davidsen T.M."/>
            <person name="Wayne K.J."/>
            <person name="Tettelin H."/>
            <person name="Glass J.I."/>
            <person name="Rusch D."/>
            <person name="Podicherti R."/>
            <person name="Tsui H.-C.T."/>
            <person name="Winkler M.E."/>
        </authorList>
    </citation>
    <scope>NUCLEOTIDE SEQUENCE</scope>
</reference>
<dbReference type="CDD" id="cd07177">
    <property type="entry name" value="terB_like"/>
    <property type="match status" value="1"/>
</dbReference>
<name>A0A381RVB9_9ZZZZ</name>
<protein>
    <recommendedName>
        <fullName evidence="2">DUF2225 domain-containing protein</fullName>
    </recommendedName>
</protein>
<sequence length="519" mass="58793">MQLPNIEEMSSEEKKWFAHSIAGMVVADGRAHQSEMTFLREAINFLDDKDEINKLMAIIKNAKPPEMSPLDIEPKQAFLMLKYLAQLMVADSDLATKEISFFLLTGKLLGFNNEILTKLWKSARSLLEKDLPQGIIETGKIKAKVSLAKVDENGFSFRLGQALMPKAKISLQVCKPNSSDTPAGEDDEYWDDLTCRMLKQHQVKYDEGCYLVKVAFEQKIGENHGIFQIINPEMYAVVSDGGYIETKKNSILGSILRCYICDNPEVSFFELHSKSMIADPNIFGILSYVRPAGKLDFCDFNLIQVASCSECGFSSNNKEHFNRTKSEKPAFSVEKFSKGWEEKIAPLLKKAQGAGEAFYSEDRDIKQCILSYDMAIATCEQMTSIATNDQQKGAALRKEASMLMIQAEILMENQDRDAAEANLKKVVDTLEPIFERLKGVDMIHVCVLLFQIKIYLNELQSAAQYMKFMDNYDPDGKLEEGTEEFKELKVSSAKLKATFDDREFLTKEAMNHFHLDEEE</sequence>
<evidence type="ECO:0000313" key="1">
    <source>
        <dbReference type="EMBL" id="SUZ92863.1"/>
    </source>
</evidence>
<gene>
    <name evidence="1" type="ORF">METZ01_LOCUS45717</name>
</gene>
<dbReference type="Gene3D" id="1.10.3680.10">
    <property type="entry name" value="TerB-like"/>
    <property type="match status" value="1"/>
</dbReference>
<proteinExistence type="predicted"/>